<sequence length="151" mass="16212">MFKQIVFGLFVAILVIDICQACPPQPPVNGTAGRRKRDTESTAAGGGLSVAVTTLYDFDENENDANIASLGQQLKQLAKSQQLDLTQFGKIKKSSEKNDNGHLLVRYSAESGNCDSVKAFVTQAVHLSPVVTSATVDCNGENTVIDKEQPQ</sequence>
<protein>
    <submittedName>
        <fullName evidence="2">Uncharacterized protein</fullName>
    </submittedName>
</protein>
<evidence type="ECO:0000313" key="1">
    <source>
        <dbReference type="Proteomes" id="UP000887580"/>
    </source>
</evidence>
<accession>A0AC35EWE6</accession>
<dbReference type="WBParaSite" id="PS1159_v2.g11363.t1">
    <property type="protein sequence ID" value="PS1159_v2.g11363.t1"/>
    <property type="gene ID" value="PS1159_v2.g11363"/>
</dbReference>
<reference evidence="2" key="1">
    <citation type="submission" date="2022-11" db="UniProtKB">
        <authorList>
            <consortium name="WormBaseParasite"/>
        </authorList>
    </citation>
    <scope>IDENTIFICATION</scope>
</reference>
<name>A0AC35EWE6_9BILA</name>
<organism evidence="1 2">
    <name type="scientific">Panagrolaimus sp. PS1159</name>
    <dbReference type="NCBI Taxonomy" id="55785"/>
    <lineage>
        <taxon>Eukaryota</taxon>
        <taxon>Metazoa</taxon>
        <taxon>Ecdysozoa</taxon>
        <taxon>Nematoda</taxon>
        <taxon>Chromadorea</taxon>
        <taxon>Rhabditida</taxon>
        <taxon>Tylenchina</taxon>
        <taxon>Panagrolaimomorpha</taxon>
        <taxon>Panagrolaimoidea</taxon>
        <taxon>Panagrolaimidae</taxon>
        <taxon>Panagrolaimus</taxon>
    </lineage>
</organism>
<dbReference type="Proteomes" id="UP000887580">
    <property type="component" value="Unplaced"/>
</dbReference>
<evidence type="ECO:0000313" key="2">
    <source>
        <dbReference type="WBParaSite" id="PS1159_v2.g11363.t1"/>
    </source>
</evidence>
<proteinExistence type="predicted"/>